<dbReference type="AlphaFoldDB" id="A0A174JN32"/>
<dbReference type="GeneID" id="75112964"/>
<sequence length="234" mass="26276">MANELFALLTEAKTVYLHDVVLGGKQYHRYVDDFVNGHRYIDCDHAACRNCHEMNIHIVKGLLTECASSVQPCFAAPDFTFNECMKLKRMYDTSESLSPLGPPRINRPAALSLSFGCNFTPEQMKSIVACANTYHLFCVSVRIEDMEALFACKKGFSIRVNNIRRVVILFDALLENSFIQSRWQNVLGKGAFLQSKDGTRSVSVSTLSSALSSIKNNMTSVAYSIRKVIDRLKE</sequence>
<evidence type="ECO:0000313" key="3">
    <source>
        <dbReference type="Proteomes" id="UP000095614"/>
    </source>
</evidence>
<dbReference type="RefSeq" id="WP_005679961.1">
    <property type="nucleotide sequence ID" value="NZ_CAXTQO010000001.1"/>
</dbReference>
<reference evidence="2 4" key="2">
    <citation type="journal article" date="2019" name="Nat. Med.">
        <title>A library of human gut bacterial isolates paired with longitudinal multiomics data enables mechanistic microbiome research.</title>
        <authorList>
            <person name="Poyet M."/>
            <person name="Groussin M."/>
            <person name="Gibbons S.M."/>
            <person name="Avila-Pacheco J."/>
            <person name="Jiang X."/>
            <person name="Kearney S.M."/>
            <person name="Perrotta A.R."/>
            <person name="Berdy B."/>
            <person name="Zhao S."/>
            <person name="Lieberman T.D."/>
            <person name="Swanson P.K."/>
            <person name="Smith M."/>
            <person name="Roesemann S."/>
            <person name="Alexander J.E."/>
            <person name="Rich S.A."/>
            <person name="Livny J."/>
            <person name="Vlamakis H."/>
            <person name="Clish C."/>
            <person name="Bullock K."/>
            <person name="Deik A."/>
            <person name="Scott J."/>
            <person name="Pierce K.A."/>
            <person name="Xavier R.J."/>
            <person name="Alm E.J."/>
        </authorList>
    </citation>
    <scope>NUCLEOTIDE SEQUENCE [LARGE SCALE GENOMIC DNA]</scope>
    <source>
        <strain evidence="2 4">BIOML-A3</strain>
    </source>
</reference>
<organism evidence="1 3">
    <name type="scientific">Bacteroides uniformis</name>
    <dbReference type="NCBI Taxonomy" id="820"/>
    <lineage>
        <taxon>Bacteria</taxon>
        <taxon>Pseudomonadati</taxon>
        <taxon>Bacteroidota</taxon>
        <taxon>Bacteroidia</taxon>
        <taxon>Bacteroidales</taxon>
        <taxon>Bacteroidaceae</taxon>
        <taxon>Bacteroides</taxon>
    </lineage>
</organism>
<proteinExistence type="predicted"/>
<dbReference type="EMBL" id="CZAF01000007">
    <property type="protein sequence ID" value="CUP13448.1"/>
    <property type="molecule type" value="Genomic_DNA"/>
</dbReference>
<name>A0A174JN32_BACUN</name>
<accession>A0A174JN32</accession>
<protein>
    <submittedName>
        <fullName evidence="1">Uncharacterized protein</fullName>
    </submittedName>
</protein>
<dbReference type="EMBL" id="WCTJ01000014">
    <property type="protein sequence ID" value="KAB4254223.1"/>
    <property type="molecule type" value="Genomic_DNA"/>
</dbReference>
<gene>
    <name evidence="1" type="ORF">ERS852462_02723</name>
    <name evidence="2" type="ORF">GAP48_10055</name>
</gene>
<dbReference type="OrthoDB" id="1075505at2"/>
<evidence type="ECO:0000313" key="4">
    <source>
        <dbReference type="Proteomes" id="UP000487989"/>
    </source>
</evidence>
<evidence type="ECO:0000313" key="1">
    <source>
        <dbReference type="EMBL" id="CUP13448.1"/>
    </source>
</evidence>
<dbReference type="Proteomes" id="UP000095614">
    <property type="component" value="Unassembled WGS sequence"/>
</dbReference>
<reference evidence="1 3" key="1">
    <citation type="submission" date="2015-09" db="EMBL/GenBank/DDBJ databases">
        <authorList>
            <consortium name="Pathogen Informatics"/>
        </authorList>
    </citation>
    <scope>NUCLEOTIDE SEQUENCE [LARGE SCALE GENOMIC DNA]</scope>
    <source>
        <strain evidence="1 3">2789STDY5834847</strain>
    </source>
</reference>
<evidence type="ECO:0000313" key="2">
    <source>
        <dbReference type="EMBL" id="KAB4254223.1"/>
    </source>
</evidence>
<dbReference type="Proteomes" id="UP000487989">
    <property type="component" value="Unassembled WGS sequence"/>
</dbReference>